<gene>
    <name evidence="2" type="ORF">MNBD_DELTA01-298</name>
</gene>
<sequence>MRKLILAIFTLSVAGLLVMVATPSMAVHKNYNNQLVCGGCHTMHNSQGSTSATDQDLGGPSGGAIVLLRGAVASRSQVHNLCLQCHSSDGAQAGLTWDGHTAPKVLIAGGGGAGNDFDGVLADLTDDDFSKIGAGGDFSAAIVKSGTGWVTTADDIAVAVGKGHSLGLTTVTPPGASDPAISDFTCTSCHDPHGAYTTPTTEANRFRNLKITPRGSGNSVTLNTNIRSYIGYGGCTDATNSWTKGYNAGGNSVFVWPLFDPSNLPDWSTDTSDCAGNVNAYGVDEPGTNGISNWCATCHDLWHEENAAGNVNGQDWNRHPVDNLLQEAGSLSSGGDVVIVDTTNYATARTQKRPLPVADTTGGAAVFYLKAGAEATNKVFCLSCHFAHGGPYYDNLRWDYLSAVDSGSQTANSISSITGCQLCHNR</sequence>
<dbReference type="AlphaFoldDB" id="A0A3B0QSX2"/>
<proteinExistence type="predicted"/>
<dbReference type="EMBL" id="UOEA01000036">
    <property type="protein sequence ID" value="VAV83159.1"/>
    <property type="molecule type" value="Genomic_DNA"/>
</dbReference>
<reference evidence="2" key="1">
    <citation type="submission" date="2018-06" db="EMBL/GenBank/DDBJ databases">
        <authorList>
            <person name="Zhirakovskaya E."/>
        </authorList>
    </citation>
    <scope>NUCLEOTIDE SEQUENCE</scope>
</reference>
<name>A0A3B0QSX2_9ZZZZ</name>
<accession>A0A3B0QSX2</accession>
<dbReference type="SUPFAM" id="SSF48695">
    <property type="entry name" value="Multiheme cytochromes"/>
    <property type="match status" value="1"/>
</dbReference>
<organism evidence="2">
    <name type="scientific">hydrothermal vent metagenome</name>
    <dbReference type="NCBI Taxonomy" id="652676"/>
    <lineage>
        <taxon>unclassified sequences</taxon>
        <taxon>metagenomes</taxon>
        <taxon>ecological metagenomes</taxon>
    </lineage>
</organism>
<evidence type="ECO:0000256" key="1">
    <source>
        <dbReference type="ARBA" id="ARBA00022729"/>
    </source>
</evidence>
<protein>
    <recommendedName>
        <fullName evidence="3">Doubled CXXCH motif domain-containing protein</fullName>
    </recommendedName>
</protein>
<evidence type="ECO:0000313" key="2">
    <source>
        <dbReference type="EMBL" id="VAV83159.1"/>
    </source>
</evidence>
<dbReference type="InterPro" id="IPR036280">
    <property type="entry name" value="Multihaem_cyt_sf"/>
</dbReference>
<keyword evidence="1" id="KW-0732">Signal</keyword>
<dbReference type="PANTHER" id="PTHR35038">
    <property type="entry name" value="DISSIMILATORY SULFITE REDUCTASE SIRA"/>
    <property type="match status" value="1"/>
</dbReference>
<dbReference type="InterPro" id="IPR051829">
    <property type="entry name" value="Multiheme_Cytochr_ET"/>
</dbReference>
<evidence type="ECO:0008006" key="3">
    <source>
        <dbReference type="Google" id="ProtNLM"/>
    </source>
</evidence>
<dbReference type="PANTHER" id="PTHR35038:SF8">
    <property type="entry name" value="C-TYPE POLYHEME CYTOCHROME OMCC"/>
    <property type="match status" value="1"/>
</dbReference>